<gene>
    <name evidence="1" type="ORF">DPEC_G00192410</name>
</gene>
<sequence>MIKRCTELPENFPVTEDMVKAFLSGKTLQEEMQVFLGHYPEQHFSEKLPLQKMKDFKKELKDLSAEIHLRNVELELPYTYLDPEKIEASVAL</sequence>
<keyword evidence="2" id="KW-1185">Reference proteome</keyword>
<evidence type="ECO:0000313" key="1">
    <source>
        <dbReference type="EMBL" id="KAJ8001253.1"/>
    </source>
</evidence>
<organism evidence="1 2">
    <name type="scientific">Dallia pectoralis</name>
    <name type="common">Alaska blackfish</name>
    <dbReference type="NCBI Taxonomy" id="75939"/>
    <lineage>
        <taxon>Eukaryota</taxon>
        <taxon>Metazoa</taxon>
        <taxon>Chordata</taxon>
        <taxon>Craniata</taxon>
        <taxon>Vertebrata</taxon>
        <taxon>Euteleostomi</taxon>
        <taxon>Actinopterygii</taxon>
        <taxon>Neopterygii</taxon>
        <taxon>Teleostei</taxon>
        <taxon>Protacanthopterygii</taxon>
        <taxon>Esociformes</taxon>
        <taxon>Umbridae</taxon>
        <taxon>Dallia</taxon>
    </lineage>
</organism>
<name>A0ACC2GCN7_DALPE</name>
<accession>A0ACC2GCN7</accession>
<dbReference type="EMBL" id="CM055742">
    <property type="protein sequence ID" value="KAJ8001253.1"/>
    <property type="molecule type" value="Genomic_DNA"/>
</dbReference>
<protein>
    <submittedName>
        <fullName evidence="1">Uncharacterized protein</fullName>
    </submittedName>
</protein>
<comment type="caution">
    <text evidence="1">The sequence shown here is derived from an EMBL/GenBank/DDBJ whole genome shotgun (WGS) entry which is preliminary data.</text>
</comment>
<proteinExistence type="predicted"/>
<evidence type="ECO:0000313" key="2">
    <source>
        <dbReference type="Proteomes" id="UP001157502"/>
    </source>
</evidence>
<reference evidence="1" key="1">
    <citation type="submission" date="2021-05" db="EMBL/GenBank/DDBJ databases">
        <authorList>
            <person name="Pan Q."/>
            <person name="Jouanno E."/>
            <person name="Zahm M."/>
            <person name="Klopp C."/>
            <person name="Cabau C."/>
            <person name="Louis A."/>
            <person name="Berthelot C."/>
            <person name="Parey E."/>
            <person name="Roest Crollius H."/>
            <person name="Montfort J."/>
            <person name="Robinson-Rechavi M."/>
            <person name="Bouchez O."/>
            <person name="Lampietro C."/>
            <person name="Lopez Roques C."/>
            <person name="Donnadieu C."/>
            <person name="Postlethwait J."/>
            <person name="Bobe J."/>
            <person name="Dillon D."/>
            <person name="Chandos A."/>
            <person name="von Hippel F."/>
            <person name="Guiguen Y."/>
        </authorList>
    </citation>
    <scope>NUCLEOTIDE SEQUENCE</scope>
    <source>
        <strain evidence="1">YG-Jan2019</strain>
    </source>
</reference>
<dbReference type="Proteomes" id="UP001157502">
    <property type="component" value="Chromosome 15"/>
</dbReference>